<reference evidence="3 4" key="1">
    <citation type="submission" date="2017-03" db="EMBL/GenBank/DDBJ databases">
        <title>Whole genome sequences of fourteen strains of Bradyrhizobium canariense and one strain of Bradyrhizobium japonicum isolated from Lupinus (Papilionoideae: Genisteae) species in Algeria.</title>
        <authorList>
            <person name="Crovadore J."/>
            <person name="Chekireb D."/>
            <person name="Brachmann A."/>
            <person name="Chablais R."/>
            <person name="Cochard B."/>
            <person name="Lefort F."/>
        </authorList>
    </citation>
    <scope>NUCLEOTIDE SEQUENCE [LARGE SCALE GENOMIC DNA]</scope>
    <source>
        <strain evidence="3 4">UBMA197</strain>
    </source>
</reference>
<proteinExistence type="inferred from homology"/>
<dbReference type="InterPro" id="IPR007712">
    <property type="entry name" value="RelE/ParE_toxin"/>
</dbReference>
<name>A0A1Y2JCF2_BRAJP</name>
<dbReference type="Gene3D" id="3.30.2310.20">
    <property type="entry name" value="RelE-like"/>
    <property type="match status" value="1"/>
</dbReference>
<dbReference type="InterPro" id="IPR051803">
    <property type="entry name" value="TA_system_RelE-like_toxin"/>
</dbReference>
<gene>
    <name evidence="3" type="ORF">BSZ19_39135</name>
</gene>
<sequence length="94" mass="10940">MKVRYTKRALAQIDQILTYIEAHSPQGAGHVRGRIVALIALLETYPHAGRTTTRAYVRRLPVNPYPYLIDYRVTETEIVIMRFRHAARRPPRAR</sequence>
<dbReference type="AlphaFoldDB" id="A0A1Y2JCF2"/>
<evidence type="ECO:0000313" key="3">
    <source>
        <dbReference type="EMBL" id="OSJ25370.1"/>
    </source>
</evidence>
<dbReference type="RefSeq" id="WP_080669598.1">
    <property type="nucleotide sequence ID" value="NZ_JANUDC010000001.1"/>
</dbReference>
<evidence type="ECO:0000256" key="1">
    <source>
        <dbReference type="ARBA" id="ARBA00006226"/>
    </source>
</evidence>
<keyword evidence="2" id="KW-1277">Toxin-antitoxin system</keyword>
<dbReference type="Pfam" id="PF05016">
    <property type="entry name" value="ParE_toxin"/>
    <property type="match status" value="1"/>
</dbReference>
<organism evidence="3 4">
    <name type="scientific">Bradyrhizobium japonicum</name>
    <dbReference type="NCBI Taxonomy" id="375"/>
    <lineage>
        <taxon>Bacteria</taxon>
        <taxon>Pseudomonadati</taxon>
        <taxon>Pseudomonadota</taxon>
        <taxon>Alphaproteobacteria</taxon>
        <taxon>Hyphomicrobiales</taxon>
        <taxon>Nitrobacteraceae</taxon>
        <taxon>Bradyrhizobium</taxon>
    </lineage>
</organism>
<accession>A0A1Y2JCF2</accession>
<dbReference type="Proteomes" id="UP000193335">
    <property type="component" value="Unassembled WGS sequence"/>
</dbReference>
<dbReference type="EMBL" id="NAFL01000280">
    <property type="protein sequence ID" value="OSJ25370.1"/>
    <property type="molecule type" value="Genomic_DNA"/>
</dbReference>
<dbReference type="InterPro" id="IPR035093">
    <property type="entry name" value="RelE/ParE_toxin_dom_sf"/>
</dbReference>
<evidence type="ECO:0000256" key="2">
    <source>
        <dbReference type="ARBA" id="ARBA00022649"/>
    </source>
</evidence>
<evidence type="ECO:0000313" key="4">
    <source>
        <dbReference type="Proteomes" id="UP000193335"/>
    </source>
</evidence>
<dbReference type="PANTHER" id="PTHR33755">
    <property type="entry name" value="TOXIN PARE1-RELATED"/>
    <property type="match status" value="1"/>
</dbReference>
<comment type="similarity">
    <text evidence="1">Belongs to the RelE toxin family.</text>
</comment>
<protein>
    <submittedName>
        <fullName evidence="3">Stabilization protein</fullName>
    </submittedName>
</protein>
<comment type="caution">
    <text evidence="3">The sequence shown here is derived from an EMBL/GenBank/DDBJ whole genome shotgun (WGS) entry which is preliminary data.</text>
</comment>